<accession>A0ABN1J4K6</accession>
<reference evidence="1 2" key="1">
    <citation type="journal article" date="2019" name="Int. J. Syst. Evol. Microbiol.">
        <title>The Global Catalogue of Microorganisms (GCM) 10K type strain sequencing project: providing services to taxonomists for standard genome sequencing and annotation.</title>
        <authorList>
            <consortium name="The Broad Institute Genomics Platform"/>
            <consortium name="The Broad Institute Genome Sequencing Center for Infectious Disease"/>
            <person name="Wu L."/>
            <person name="Ma J."/>
        </authorList>
    </citation>
    <scope>NUCLEOTIDE SEQUENCE [LARGE SCALE GENOMIC DNA]</scope>
    <source>
        <strain evidence="1 2">JCM 15974</strain>
    </source>
</reference>
<evidence type="ECO:0000313" key="1">
    <source>
        <dbReference type="EMBL" id="GAA0727934.1"/>
    </source>
</evidence>
<sequence>MATIRLEEITTQYRSFVDDQVLTAEQLNTIIEYFEDQNRLTRICLSGVGIVCGLDVSYEENSSIIISDGCAVTTDGDLVKYLSKTYTHIKVFEDNEANYSKFDTINTIHELITTEESETTDSLALNELEDINDKVVVLYLENFAKEETPCTSTDCDTQGQEQVANIRILLVSKNDAKAISNQSNDPIFNRHSTTKKFINLPELAVKRVILTNQYIVDNSGNTVISQNSNTTNYYRLKKSYYDVIKSTSIIIDLKTAITRLFTDFRTLLDTDSLEVNSSKGIIDNIDGLFDFSINDIPIDIQYRYDLLKDLISTYTEIKCLLFDLRWVCCPNRNAFPKHLLLGELVPEESYLECRHSFYPSSIITDGKEKWLEIRNLIQRMHYMLEEYRITPSAFTTIKVTPSRDYDEDLSKRSIPYYFSTSKNLIQNWNYTKTKKFQEDQNLGYRSSNLSSNDTIQNPLDYNIDTNDFYRIEGHLGKDYRTAIKDLDTIKTEKGLAFDIKVLSIDEALESLDLSDYKCQFEDLNAVLKAWRAEQNCLNASVARFFSGFSLQDKGKHKYYRVNSFETNNTGLVAEERSFLAPITLDTSRTASINTLALETNFANIGGFETVYNVDTVVEENIIKEEDVLGKFIDKAFKEKPEGSAEDIIAVIKKDIEEDPVISAWETEIKEVAIDQPAEILAHTKVATRYIPNSVEEMEPQRINDYKITIESLCEKVEAYKKRTTGLLYSQASNYQRTGFEQQYALLLNQLSINCCAAEKIEILLDEIQKRKEEVLSQKLLSKFVEKNSGLEHKAGVKPGGTFVMVYRGRTKTHGLSIANNAFLSLAPVTNAVTPLSFSAINNPITLNPLTNINTNSLALNPILPELSVANLTGLNNLFSVPISNVTENTVVADFSLPYICCSDCAPTAFIIPKQPVSLRLPVDHICLHNETAPIPFEVVPADGIVAASVDESQNGGVVQIDGRFFFDASQVTEELLGNEIAFTVNDQITDAKITVFRRPEFDFENSEPRYSNDNTIASVNFMVQGADLPAGVTYFWDFGDNTLPDNRTDENPRHEFKLPVNDQNLATVTLTITNGKCSHDVSHDIQFEVEVIDTDCVIDAKGTIQKGFEELPQFSDLSEEIRVNIFEPTSTLYKTVVQDMDAFIAGKFNDQLMMSFGPLIRTTAEAILKRIEEQDSFEFNALTNIFRLQIQLFYAILCCQSNDQIEEFRGELEEVLASITSALEEFRNNQMIVDTDGRLKEFLDITLEKVSDKPLLVERIKEQLELL</sequence>
<name>A0ABN1J4K6_9FLAO</name>
<dbReference type="CDD" id="cd00146">
    <property type="entry name" value="PKD"/>
    <property type="match status" value="1"/>
</dbReference>
<evidence type="ECO:0000313" key="2">
    <source>
        <dbReference type="Proteomes" id="UP001501758"/>
    </source>
</evidence>
<gene>
    <name evidence="1" type="ORF">GCM10009430_36580</name>
</gene>
<dbReference type="SUPFAM" id="SSF49299">
    <property type="entry name" value="PKD domain"/>
    <property type="match status" value="1"/>
</dbReference>
<dbReference type="Proteomes" id="UP001501758">
    <property type="component" value="Unassembled WGS sequence"/>
</dbReference>
<comment type="caution">
    <text evidence="1">The sequence shown here is derived from an EMBL/GenBank/DDBJ whole genome shotgun (WGS) entry which is preliminary data.</text>
</comment>
<evidence type="ECO:0008006" key="3">
    <source>
        <dbReference type="Google" id="ProtNLM"/>
    </source>
</evidence>
<dbReference type="InterPro" id="IPR013783">
    <property type="entry name" value="Ig-like_fold"/>
</dbReference>
<keyword evidence="2" id="KW-1185">Reference proteome</keyword>
<dbReference type="RefSeq" id="WP_343913699.1">
    <property type="nucleotide sequence ID" value="NZ_BAAAGE010000003.1"/>
</dbReference>
<proteinExistence type="predicted"/>
<dbReference type="EMBL" id="BAAAGE010000003">
    <property type="protein sequence ID" value="GAA0727934.1"/>
    <property type="molecule type" value="Genomic_DNA"/>
</dbReference>
<protein>
    <recommendedName>
        <fullName evidence="3">PKD domain-containing protein</fullName>
    </recommendedName>
</protein>
<organism evidence="1 2">
    <name type="scientific">Aquimarina litoralis</name>
    <dbReference type="NCBI Taxonomy" id="584605"/>
    <lineage>
        <taxon>Bacteria</taxon>
        <taxon>Pseudomonadati</taxon>
        <taxon>Bacteroidota</taxon>
        <taxon>Flavobacteriia</taxon>
        <taxon>Flavobacteriales</taxon>
        <taxon>Flavobacteriaceae</taxon>
        <taxon>Aquimarina</taxon>
    </lineage>
</organism>
<dbReference type="Gene3D" id="2.60.40.10">
    <property type="entry name" value="Immunoglobulins"/>
    <property type="match status" value="1"/>
</dbReference>
<dbReference type="InterPro" id="IPR035986">
    <property type="entry name" value="PKD_dom_sf"/>
</dbReference>